<evidence type="ECO:0000259" key="1">
    <source>
        <dbReference type="PROSITE" id="PS51819"/>
    </source>
</evidence>
<reference evidence="2 3" key="1">
    <citation type="submission" date="2016-10" db="EMBL/GenBank/DDBJ databases">
        <authorList>
            <person name="de Groot N.N."/>
        </authorList>
    </citation>
    <scope>NUCLEOTIDE SEQUENCE [LARGE SCALE GENOMIC DNA]</scope>
    <source>
        <strain evidence="2 3">DSM 40306</strain>
    </source>
</reference>
<dbReference type="SUPFAM" id="SSF54593">
    <property type="entry name" value="Glyoxalase/Bleomycin resistance protein/Dihydroxybiphenyl dioxygenase"/>
    <property type="match status" value="1"/>
</dbReference>
<dbReference type="Gene3D" id="3.10.180.10">
    <property type="entry name" value="2,3-Dihydroxybiphenyl 1,2-Dioxygenase, domain 1"/>
    <property type="match status" value="1"/>
</dbReference>
<dbReference type="EMBL" id="FNTD01000004">
    <property type="protein sequence ID" value="SEC99725.1"/>
    <property type="molecule type" value="Genomic_DNA"/>
</dbReference>
<feature type="domain" description="VOC" evidence="1">
    <location>
        <begin position="4"/>
        <end position="118"/>
    </location>
</feature>
<dbReference type="InterPro" id="IPR029068">
    <property type="entry name" value="Glyas_Bleomycin-R_OHBP_Dase"/>
</dbReference>
<evidence type="ECO:0000313" key="2">
    <source>
        <dbReference type="EMBL" id="SEC99725.1"/>
    </source>
</evidence>
<dbReference type="Proteomes" id="UP000182375">
    <property type="component" value="Unassembled WGS sequence"/>
</dbReference>
<name>A0A1H4X2I8_9ACTN</name>
<evidence type="ECO:0000313" key="3">
    <source>
        <dbReference type="Proteomes" id="UP000182375"/>
    </source>
</evidence>
<dbReference type="PANTHER" id="PTHR39175:SF1">
    <property type="entry name" value="FAMILY PROTEIN, PUTATIVE (AFU_ORTHOLOGUE AFUA_3G15060)-RELATED"/>
    <property type="match status" value="1"/>
</dbReference>
<sequence>MLVALDHVQLAAPPGSEDALRAYYTGVLGLTEVPKPPALAARGGCWFESGTVRLHLGIDPGFRPADKAHPGLRVHGIDAWAARLAAHGAPVTWDDGLPGHRRFSSRDPVGNRLEFLQPR</sequence>
<organism evidence="2 3">
    <name type="scientific">Streptomyces misionensis</name>
    <dbReference type="NCBI Taxonomy" id="67331"/>
    <lineage>
        <taxon>Bacteria</taxon>
        <taxon>Bacillati</taxon>
        <taxon>Actinomycetota</taxon>
        <taxon>Actinomycetes</taxon>
        <taxon>Kitasatosporales</taxon>
        <taxon>Streptomycetaceae</taxon>
        <taxon>Streptomyces</taxon>
    </lineage>
</organism>
<gene>
    <name evidence="2" type="ORF">SAMN04490357_3490</name>
</gene>
<dbReference type="GeneID" id="95512630"/>
<dbReference type="PANTHER" id="PTHR39175">
    <property type="entry name" value="FAMILY PROTEIN, PUTATIVE (AFU_ORTHOLOGUE AFUA_3G15060)-RELATED"/>
    <property type="match status" value="1"/>
</dbReference>
<dbReference type="InterPro" id="IPR004360">
    <property type="entry name" value="Glyas_Fos-R_dOase_dom"/>
</dbReference>
<dbReference type="AlphaFoldDB" id="A0A1H4X2I8"/>
<dbReference type="InterPro" id="IPR037523">
    <property type="entry name" value="VOC_core"/>
</dbReference>
<accession>A0A1H4X2I8</accession>
<proteinExistence type="predicted"/>
<dbReference type="Pfam" id="PF00903">
    <property type="entry name" value="Glyoxalase"/>
    <property type="match status" value="1"/>
</dbReference>
<dbReference type="PROSITE" id="PS51819">
    <property type="entry name" value="VOC"/>
    <property type="match status" value="1"/>
</dbReference>
<dbReference type="STRING" id="67331.SAMN04490357_3490"/>
<dbReference type="RefSeq" id="WP_074992508.1">
    <property type="nucleotide sequence ID" value="NZ_FNTD01000004.1"/>
</dbReference>
<protein>
    <recommendedName>
        <fullName evidence="1">VOC domain-containing protein</fullName>
    </recommendedName>
</protein>